<evidence type="ECO:0000313" key="3">
    <source>
        <dbReference type="EMBL" id="JAC01631.1"/>
    </source>
</evidence>
<name>W8BJY4_CERCA</name>
<feature type="region of interest" description="Disordered" evidence="1">
    <location>
        <begin position="262"/>
        <end position="332"/>
    </location>
</feature>
<proteinExistence type="evidence at transcript level"/>
<dbReference type="InterPro" id="IPR038875">
    <property type="entry name" value="PLA2_conodipine-like"/>
</dbReference>
<feature type="signal peptide" evidence="2">
    <location>
        <begin position="1"/>
        <end position="22"/>
    </location>
</feature>
<protein>
    <submittedName>
        <fullName evidence="3">Uncharacterized protein</fullName>
    </submittedName>
</protein>
<feature type="compositionally biased region" description="Basic residues" evidence="1">
    <location>
        <begin position="280"/>
        <end position="289"/>
    </location>
</feature>
<keyword evidence="2" id="KW-0732">Signal</keyword>
<evidence type="ECO:0000256" key="1">
    <source>
        <dbReference type="SAM" id="MobiDB-lite"/>
    </source>
</evidence>
<dbReference type="OrthoDB" id="6138985at2759"/>
<dbReference type="PANTHER" id="PTHR37687">
    <property type="entry name" value="AGAP006772-PA"/>
    <property type="match status" value="1"/>
</dbReference>
<feature type="region of interest" description="Disordered" evidence="1">
    <location>
        <begin position="206"/>
        <end position="244"/>
    </location>
</feature>
<feature type="compositionally biased region" description="Polar residues" evidence="1">
    <location>
        <begin position="228"/>
        <end position="244"/>
    </location>
</feature>
<reference evidence="3" key="1">
    <citation type="submission" date="2013-07" db="EMBL/GenBank/DDBJ databases">
        <authorList>
            <person name="Geib S."/>
        </authorList>
    </citation>
    <scope>NUCLEOTIDE SEQUENCE</scope>
</reference>
<dbReference type="EMBL" id="GAMC01004925">
    <property type="protein sequence ID" value="JAC01631.1"/>
    <property type="molecule type" value="mRNA"/>
</dbReference>
<feature type="chain" id="PRO_5004906545" evidence="2">
    <location>
        <begin position="23"/>
        <end position="698"/>
    </location>
</feature>
<dbReference type="AlphaFoldDB" id="W8BJY4"/>
<feature type="compositionally biased region" description="Acidic residues" evidence="1">
    <location>
        <begin position="298"/>
        <end position="330"/>
    </location>
</feature>
<reference evidence="3" key="2">
    <citation type="journal article" date="2014" name="BMC Genomics">
        <title>A genomic perspective to assessing quality of mass-reared SIT flies used in Mediterranean fruit fly (Ceratitis capitata) eradication in California.</title>
        <authorList>
            <person name="Calla B."/>
            <person name="Hall B."/>
            <person name="Hou S."/>
            <person name="Geib S.M."/>
        </authorList>
    </citation>
    <scope>NUCLEOTIDE SEQUENCE</scope>
</reference>
<sequence length="698" mass="79517">MALAASFLFLLQLFCILRASWAQRSPYSLQAAVEELHHREAAKYPLNSPPSQRYFTDSLGNSAEQDYGNNDLQFPSVFRERETQLGPVGSLASDHSTLTDQFLREIENAQEFEREEQYKEALRNLWEKYQQKENEIKVDMLNEKKRMRMPPYYMLMQKKSSYPVLPWLPYSERKKRFPVAKRSTKGLSTEIRNLGKTDDKVARDLGEIFGSPHNPSSDMKKKKRSTNEKALTSLNDVPSSTLSALNDTTTNAAVASDVHDLHQNGHANGNEVSKAGHQQKEHKHRKRSDRHSSHESHGEEDEGSESEEREEEEGEEGEEEEEEEFDDEETEIRKRKRDLVFEKELLQSEPVLVSRLNNLRQKKSIDWSKYFGIDRKKKAVNGLSFHYKDSDASVDDEDLNAEKIDSMEKKLQSIEDFIIDGTIKYTGAHEGITDPDEIRRLKDHVLSRLATAYSLEKMRRALEKLRQLVDTENHLLHNVIDTGNNNEKRLSVKKQQAALQEFENIGIPENDKKKEIHSNAMMSTSSGGTTNIRTGSKGNDALDKVKKSEKTRNGFPRYSELPNEFGDVDDGNFVAPYETLNDAYLGNKNYIIGSNQCPLIEMIAERCREVVTLSGDVQQELLPICGVHQICYLCGSSQVACDYQYMTEADAICGNNNDCQAVARSVLMIIRGTFSEKLGPRECLRNSCLHGAMREIGL</sequence>
<organism evidence="3">
    <name type="scientific">Ceratitis capitata</name>
    <name type="common">Mediterranean fruit fly</name>
    <name type="synonym">Tephritis capitata</name>
    <dbReference type="NCBI Taxonomy" id="7213"/>
    <lineage>
        <taxon>Eukaryota</taxon>
        <taxon>Metazoa</taxon>
        <taxon>Ecdysozoa</taxon>
        <taxon>Arthropoda</taxon>
        <taxon>Hexapoda</taxon>
        <taxon>Insecta</taxon>
        <taxon>Pterygota</taxon>
        <taxon>Neoptera</taxon>
        <taxon>Endopterygota</taxon>
        <taxon>Diptera</taxon>
        <taxon>Brachycera</taxon>
        <taxon>Muscomorpha</taxon>
        <taxon>Tephritoidea</taxon>
        <taxon>Tephritidae</taxon>
        <taxon>Ceratitis</taxon>
        <taxon>Ceratitis</taxon>
    </lineage>
</organism>
<dbReference type="PANTHER" id="PTHR37687:SF1">
    <property type="entry name" value="AGAP006772-PA"/>
    <property type="match status" value="1"/>
</dbReference>
<evidence type="ECO:0000256" key="2">
    <source>
        <dbReference type="SAM" id="SignalP"/>
    </source>
</evidence>
<accession>W8BJY4</accession>